<evidence type="ECO:0000259" key="10">
    <source>
        <dbReference type="Pfam" id="PF01636"/>
    </source>
</evidence>
<dbReference type="GO" id="GO:0047992">
    <property type="term" value="F:hydroxylysine kinase activity"/>
    <property type="evidence" value="ECO:0007669"/>
    <property type="project" value="UniProtKB-EC"/>
</dbReference>
<proteinExistence type="inferred from homology"/>
<comment type="subcellular location">
    <subcellularLocation>
        <location evidence="1">Cytoplasm</location>
    </subcellularLocation>
</comment>
<evidence type="ECO:0000313" key="12">
    <source>
        <dbReference type="EMBL" id="RWS03060.1"/>
    </source>
</evidence>
<evidence type="ECO:0000256" key="6">
    <source>
        <dbReference type="ARBA" id="ARBA00036820"/>
    </source>
</evidence>
<dbReference type="InterPro" id="IPR011009">
    <property type="entry name" value="Kinase-like_dom_sf"/>
</dbReference>
<dbReference type="Gene3D" id="3.30.200.20">
    <property type="entry name" value="Phosphorylase Kinase, domain 1"/>
    <property type="match status" value="1"/>
</dbReference>
<evidence type="ECO:0000313" key="11">
    <source>
        <dbReference type="EMBL" id="RWS03057.1"/>
    </source>
</evidence>
<reference evidence="12" key="2">
    <citation type="submission" date="2018-11" db="EMBL/GenBank/DDBJ databases">
        <title>Trombidioid mite genomics.</title>
        <authorList>
            <person name="Dong X."/>
        </authorList>
    </citation>
    <scope>NUCLEOTIDE SEQUENCE</scope>
    <source>
        <strain evidence="12">UoL-WK</strain>
    </source>
</reference>
<evidence type="ECO:0000256" key="2">
    <source>
        <dbReference type="ARBA" id="ARBA00006219"/>
    </source>
</evidence>
<dbReference type="STRING" id="1965070.A0A3S3P801"/>
<evidence type="ECO:0000256" key="8">
    <source>
        <dbReference type="ARBA" id="ARBA00038873"/>
    </source>
</evidence>
<evidence type="ECO:0000256" key="3">
    <source>
        <dbReference type="ARBA" id="ARBA00022490"/>
    </source>
</evidence>
<dbReference type="Proteomes" id="UP000285301">
    <property type="component" value="Unassembled WGS sequence"/>
</dbReference>
<evidence type="ECO:0000256" key="5">
    <source>
        <dbReference type="ARBA" id="ARBA00022777"/>
    </source>
</evidence>
<dbReference type="EC" id="2.7.1.81" evidence="8"/>
<comment type="caution">
    <text evidence="12">The sequence shown here is derived from an EMBL/GenBank/DDBJ whole genome shotgun (WGS) entry which is preliminary data.</text>
</comment>
<dbReference type="EMBL" id="NCKU01006905">
    <property type="protein sequence ID" value="RWS03057.1"/>
    <property type="molecule type" value="Genomic_DNA"/>
</dbReference>
<dbReference type="InterPro" id="IPR002575">
    <property type="entry name" value="Aminoglycoside_PTrfase"/>
</dbReference>
<evidence type="ECO:0000256" key="7">
    <source>
        <dbReference type="ARBA" id="ARBA00037368"/>
    </source>
</evidence>
<keyword evidence="3" id="KW-0963">Cytoplasm</keyword>
<comment type="function">
    <text evidence="7">Catalyzes the GTP-dependent phosphorylation of 5-hydroxy-L-lysine.</text>
</comment>
<evidence type="ECO:0000256" key="9">
    <source>
        <dbReference type="ARBA" id="ARBA00040505"/>
    </source>
</evidence>
<dbReference type="AlphaFoldDB" id="A0A3S3P801"/>
<dbReference type="PANTHER" id="PTHR21064:SF1">
    <property type="entry name" value="HYDROXYLYSINE KINASE"/>
    <property type="match status" value="1"/>
</dbReference>
<accession>A0A3S3P801</accession>
<keyword evidence="13" id="KW-1185">Reference proteome</keyword>
<keyword evidence="5 12" id="KW-0418">Kinase</keyword>
<gene>
    <name evidence="12" type="ORF">B4U79_10276</name>
    <name evidence="11" type="ORF">B4U79_13956</name>
</gene>
<dbReference type="EMBL" id="NCKU01006903">
    <property type="protein sequence ID" value="RWS03060.1"/>
    <property type="molecule type" value="Genomic_DNA"/>
</dbReference>
<comment type="similarity">
    <text evidence="2">Belongs to the aminoglycoside phosphotransferase family.</text>
</comment>
<dbReference type="GO" id="GO:0005737">
    <property type="term" value="C:cytoplasm"/>
    <property type="evidence" value="ECO:0007669"/>
    <property type="project" value="UniProtKB-SubCell"/>
</dbReference>
<evidence type="ECO:0000313" key="13">
    <source>
        <dbReference type="Proteomes" id="UP000285301"/>
    </source>
</evidence>
<dbReference type="OrthoDB" id="9973935at2759"/>
<dbReference type="FunFam" id="3.90.1200.10:FF:000007">
    <property type="entry name" value="hydroxylysine kinase isoform X1"/>
    <property type="match status" value="1"/>
</dbReference>
<evidence type="ECO:0000256" key="4">
    <source>
        <dbReference type="ARBA" id="ARBA00022679"/>
    </source>
</evidence>
<dbReference type="Pfam" id="PF01636">
    <property type="entry name" value="APH"/>
    <property type="match status" value="1"/>
</dbReference>
<name>A0A3S3P801_9ACAR</name>
<comment type="catalytic activity">
    <reaction evidence="6">
        <text>(5R)-5-hydroxy-L-lysine + GTP = (5R)-5-phosphooxy-L-lysine + GDP + H(+)</text>
        <dbReference type="Rhea" id="RHEA:19049"/>
        <dbReference type="ChEBI" id="CHEBI:15378"/>
        <dbReference type="ChEBI" id="CHEBI:37565"/>
        <dbReference type="ChEBI" id="CHEBI:57882"/>
        <dbReference type="ChEBI" id="CHEBI:58189"/>
        <dbReference type="ChEBI" id="CHEBI:58357"/>
        <dbReference type="EC" id="2.7.1.81"/>
    </reaction>
</comment>
<dbReference type="Gene3D" id="3.90.1200.10">
    <property type="match status" value="1"/>
</dbReference>
<evidence type="ECO:0000256" key="1">
    <source>
        <dbReference type="ARBA" id="ARBA00004496"/>
    </source>
</evidence>
<organism evidence="12 13">
    <name type="scientific">Dinothrombium tinctorium</name>
    <dbReference type="NCBI Taxonomy" id="1965070"/>
    <lineage>
        <taxon>Eukaryota</taxon>
        <taxon>Metazoa</taxon>
        <taxon>Ecdysozoa</taxon>
        <taxon>Arthropoda</taxon>
        <taxon>Chelicerata</taxon>
        <taxon>Arachnida</taxon>
        <taxon>Acari</taxon>
        <taxon>Acariformes</taxon>
        <taxon>Trombidiformes</taxon>
        <taxon>Prostigmata</taxon>
        <taxon>Anystina</taxon>
        <taxon>Parasitengona</taxon>
        <taxon>Trombidioidea</taxon>
        <taxon>Trombidiidae</taxon>
        <taxon>Dinothrombium</taxon>
    </lineage>
</organism>
<dbReference type="InterPro" id="IPR050249">
    <property type="entry name" value="Pseudomonas-type_ThrB"/>
</dbReference>
<protein>
    <recommendedName>
        <fullName evidence="9">Hydroxylysine kinase</fullName>
        <ecNumber evidence="8">2.7.1.81</ecNumber>
    </recommendedName>
</protein>
<dbReference type="PANTHER" id="PTHR21064">
    <property type="entry name" value="AMINOGLYCOSIDE PHOSPHOTRANSFERASE DOMAIN-CONTAINING PROTEIN-RELATED"/>
    <property type="match status" value="1"/>
</dbReference>
<reference evidence="12 13" key="1">
    <citation type="journal article" date="2018" name="Gigascience">
        <title>Genomes of trombidid mites reveal novel predicted allergens and laterally-transferred genes associated with secondary metabolism.</title>
        <authorList>
            <person name="Dong X."/>
            <person name="Chaisiri K."/>
            <person name="Xia D."/>
            <person name="Armstrong S.D."/>
            <person name="Fang Y."/>
            <person name="Donnelly M.J."/>
            <person name="Kadowaki T."/>
            <person name="McGarry J.W."/>
            <person name="Darby A.C."/>
            <person name="Makepeace B.L."/>
        </authorList>
    </citation>
    <scope>NUCLEOTIDE SEQUENCE [LARGE SCALE GENOMIC DNA]</scope>
    <source>
        <strain evidence="12">UoL-WK</strain>
    </source>
</reference>
<sequence>MDSEKTLLKPGVVIKPNCNELTAVDLVHRFYGFKVIELTEMNSYDDRNYLITVEERETNCNLIQYTLKITNSLESSVPNLIEAFNEMGIYLKQNGLTVPYPIPSKDGKLLVRVRLSEKSEAENAVRLLTFIPGKLIREVEYTKPLLYEAGKLLAKLTNALEKFENDALKNRNMIWSLNNVPRLRSFLFALKDESRKVLVSNLIKEFEIDVLSKTHSFKAGIIHGDFNEQNLIVDKVGNEFKPYGIIDFGDCHFAPLVFDLAILCTYIMLDCKTMDPTEAPAYVIAGYTSLRALTDEEFSIIPLCIKARLCQSLVLGAYTYSQDPSNEYILSSSKTGWTRLQNIIDINETMLLQLWKSVKENYAIEKI</sequence>
<dbReference type="SUPFAM" id="SSF56112">
    <property type="entry name" value="Protein kinase-like (PK-like)"/>
    <property type="match status" value="1"/>
</dbReference>
<feature type="domain" description="Aminoglycoside phosphotransferase" evidence="10">
    <location>
        <begin position="43"/>
        <end position="282"/>
    </location>
</feature>
<keyword evidence="4" id="KW-0808">Transferase</keyword>